<reference evidence="15 16" key="1">
    <citation type="submission" date="2017-02" db="EMBL/GenBank/DDBJ databases">
        <title>Draft genome of Acidibacillus ferrooxidans Huett2.</title>
        <authorList>
            <person name="Schopf S."/>
        </authorList>
    </citation>
    <scope>NUCLEOTIDE SEQUENCE [LARGE SCALE GENOMIC DNA]</scope>
    <source>
        <strain evidence="15 16">Huett2</strain>
    </source>
</reference>
<dbReference type="Gene3D" id="3.90.20.20">
    <property type="match status" value="1"/>
</dbReference>
<dbReference type="HAMAP" id="MF_01151">
    <property type="entry name" value="GrpE"/>
    <property type="match status" value="1"/>
</dbReference>
<evidence type="ECO:0000313" key="15">
    <source>
        <dbReference type="EMBL" id="OPG17456.1"/>
    </source>
</evidence>
<evidence type="ECO:0000256" key="4">
    <source>
        <dbReference type="ARBA" id="ARBA00022490"/>
    </source>
</evidence>
<dbReference type="FunFam" id="2.30.22.10:FF:000001">
    <property type="entry name" value="Protein GrpE"/>
    <property type="match status" value="1"/>
</dbReference>
<feature type="region of interest" description="Disordered" evidence="14">
    <location>
        <begin position="15"/>
        <end position="51"/>
    </location>
</feature>
<evidence type="ECO:0000256" key="3">
    <source>
        <dbReference type="ARBA" id="ARBA00011738"/>
    </source>
</evidence>
<evidence type="ECO:0000256" key="8">
    <source>
        <dbReference type="ARBA" id="ARBA00072274"/>
    </source>
</evidence>
<proteinExistence type="inferred from homology"/>
<evidence type="ECO:0000256" key="5">
    <source>
        <dbReference type="ARBA" id="ARBA00023016"/>
    </source>
</evidence>
<accession>A0A1V4EWZ4</accession>
<feature type="compositionally biased region" description="Basic and acidic residues" evidence="14">
    <location>
        <begin position="16"/>
        <end position="34"/>
    </location>
</feature>
<dbReference type="EMBL" id="MWPS01000003">
    <property type="protein sequence ID" value="OPG17456.1"/>
    <property type="molecule type" value="Genomic_DNA"/>
</dbReference>
<dbReference type="GO" id="GO:0051087">
    <property type="term" value="F:protein-folding chaperone binding"/>
    <property type="evidence" value="ECO:0007669"/>
    <property type="project" value="InterPro"/>
</dbReference>
<dbReference type="InterPro" id="IPR013805">
    <property type="entry name" value="GrpE_CC"/>
</dbReference>
<dbReference type="CDD" id="cd00446">
    <property type="entry name" value="GrpE"/>
    <property type="match status" value="1"/>
</dbReference>
<sequence>MGSCDLKGVKFVQEQKANEAEHADDLLDRERESSATEADVDSASDGTEADDAKSLTDFLQAFERLKAEYDESQNRYLRLQADYDNFRRRTRQEREETAAYANSKLIGELLPVLDNFTLAMRVIVPGESEGLVKGVTMVYEQLQRVLTTSGVEKMECLGSLFDPNLHEAVVSEPTEGAASGTILEVLRDGYTLSGRVIRPAMVKIAS</sequence>
<dbReference type="PANTHER" id="PTHR21237">
    <property type="entry name" value="GRPE PROTEIN"/>
    <property type="match status" value="1"/>
</dbReference>
<gene>
    <name evidence="10" type="primary">grpE</name>
    <name evidence="15" type="ORF">B2M26_01630</name>
</gene>
<comment type="similarity">
    <text evidence="2 10 12">Belongs to the GrpE family.</text>
</comment>
<keyword evidence="5 10" id="KW-0346">Stress response</keyword>
<comment type="caution">
    <text evidence="15">The sequence shown here is derived from an EMBL/GenBank/DDBJ whole genome shotgun (WGS) entry which is preliminary data.</text>
</comment>
<dbReference type="GO" id="GO:0000774">
    <property type="term" value="F:adenyl-nucleotide exchange factor activity"/>
    <property type="evidence" value="ECO:0007669"/>
    <property type="project" value="InterPro"/>
</dbReference>
<evidence type="ECO:0000256" key="2">
    <source>
        <dbReference type="ARBA" id="ARBA00009054"/>
    </source>
</evidence>
<dbReference type="PANTHER" id="PTHR21237:SF23">
    <property type="entry name" value="GRPE PROTEIN HOMOLOG, MITOCHONDRIAL"/>
    <property type="match status" value="1"/>
</dbReference>
<dbReference type="Pfam" id="PF01025">
    <property type="entry name" value="GrpE"/>
    <property type="match status" value="1"/>
</dbReference>
<dbReference type="NCBIfam" id="NF010738">
    <property type="entry name" value="PRK14140.1"/>
    <property type="match status" value="1"/>
</dbReference>
<keyword evidence="13" id="KW-0175">Coiled coil</keyword>
<dbReference type="InterPro" id="IPR009012">
    <property type="entry name" value="GrpE_head"/>
</dbReference>
<dbReference type="PROSITE" id="PS01071">
    <property type="entry name" value="GRPE"/>
    <property type="match status" value="1"/>
</dbReference>
<keyword evidence="6 10" id="KW-0143">Chaperone</keyword>
<evidence type="ECO:0000256" key="9">
    <source>
        <dbReference type="ARBA" id="ARBA00076414"/>
    </source>
</evidence>
<dbReference type="GO" id="GO:0042803">
    <property type="term" value="F:protein homodimerization activity"/>
    <property type="evidence" value="ECO:0007669"/>
    <property type="project" value="InterPro"/>
</dbReference>
<comment type="function">
    <text evidence="7 10 11">Participates actively in the response to hyperosmotic and heat shock by preventing the aggregation of stress-denatured proteins, in association with DnaK and GrpE. It is the nucleotide exchange factor for DnaK and may function as a thermosensor. Unfolded proteins bind initially to DnaJ; upon interaction with the DnaJ-bound protein, DnaK hydrolyzes its bound ATP, resulting in the formation of a stable complex. GrpE releases ADP from DnaK; ATP binding to DnaK triggers the release of the substrate protein, thus completing the reaction cycle. Several rounds of ATP-dependent interactions between DnaJ, DnaK and GrpE are required for fully efficient folding.</text>
</comment>
<evidence type="ECO:0000256" key="12">
    <source>
        <dbReference type="RuleBase" id="RU004478"/>
    </source>
</evidence>
<feature type="coiled-coil region" evidence="13">
    <location>
        <begin position="55"/>
        <end position="89"/>
    </location>
</feature>
<evidence type="ECO:0000256" key="10">
    <source>
        <dbReference type="HAMAP-Rule" id="MF_01151"/>
    </source>
</evidence>
<dbReference type="Gene3D" id="2.30.22.10">
    <property type="entry name" value="Head domain of nucleotide exchange factor GrpE"/>
    <property type="match status" value="1"/>
</dbReference>
<name>A0A1V4EWZ4_9BACL</name>
<evidence type="ECO:0000256" key="1">
    <source>
        <dbReference type="ARBA" id="ARBA00004496"/>
    </source>
</evidence>
<dbReference type="PRINTS" id="PR00773">
    <property type="entry name" value="GRPEPROTEIN"/>
</dbReference>
<dbReference type="AlphaFoldDB" id="A0A1V4EWZ4"/>
<dbReference type="GO" id="GO:0051082">
    <property type="term" value="F:unfolded protein binding"/>
    <property type="evidence" value="ECO:0007669"/>
    <property type="project" value="TreeGrafter"/>
</dbReference>
<keyword evidence="16" id="KW-1185">Reference proteome</keyword>
<dbReference type="OrthoDB" id="9812586at2"/>
<evidence type="ECO:0000256" key="7">
    <source>
        <dbReference type="ARBA" id="ARBA00053401"/>
    </source>
</evidence>
<dbReference type="SUPFAM" id="SSF51064">
    <property type="entry name" value="Head domain of nucleotide exchange factor GrpE"/>
    <property type="match status" value="1"/>
</dbReference>
<comment type="subcellular location">
    <subcellularLocation>
        <location evidence="1 10">Cytoplasm</location>
    </subcellularLocation>
</comment>
<comment type="subunit">
    <text evidence="3 10">Homodimer.</text>
</comment>
<protein>
    <recommendedName>
        <fullName evidence="8 10">Protein GrpE</fullName>
    </recommendedName>
    <alternativeName>
        <fullName evidence="9 10">HSP-70 cofactor</fullName>
    </alternativeName>
</protein>
<evidence type="ECO:0000313" key="16">
    <source>
        <dbReference type="Proteomes" id="UP000190229"/>
    </source>
</evidence>
<dbReference type="Proteomes" id="UP000190229">
    <property type="component" value="Unassembled WGS sequence"/>
</dbReference>
<keyword evidence="4 10" id="KW-0963">Cytoplasm</keyword>
<dbReference type="InterPro" id="IPR000740">
    <property type="entry name" value="GrpE"/>
</dbReference>
<evidence type="ECO:0000256" key="14">
    <source>
        <dbReference type="SAM" id="MobiDB-lite"/>
    </source>
</evidence>
<dbReference type="GO" id="GO:0005737">
    <property type="term" value="C:cytoplasm"/>
    <property type="evidence" value="ECO:0007669"/>
    <property type="project" value="UniProtKB-SubCell"/>
</dbReference>
<organism evidence="15 16">
    <name type="scientific">Ferroacidibacillus organovorans</name>
    <dbReference type="NCBI Taxonomy" id="1765683"/>
    <lineage>
        <taxon>Bacteria</taxon>
        <taxon>Bacillati</taxon>
        <taxon>Bacillota</taxon>
        <taxon>Bacilli</taxon>
        <taxon>Bacillales</taxon>
        <taxon>Alicyclobacillaceae</taxon>
        <taxon>Ferroacidibacillus</taxon>
    </lineage>
</organism>
<dbReference type="SUPFAM" id="SSF58014">
    <property type="entry name" value="Coiled-coil domain of nucleotide exchange factor GrpE"/>
    <property type="match status" value="1"/>
</dbReference>
<evidence type="ECO:0000256" key="13">
    <source>
        <dbReference type="SAM" id="Coils"/>
    </source>
</evidence>
<evidence type="ECO:0000256" key="11">
    <source>
        <dbReference type="RuleBase" id="RU000639"/>
    </source>
</evidence>
<evidence type="ECO:0000256" key="6">
    <source>
        <dbReference type="ARBA" id="ARBA00023186"/>
    </source>
</evidence>
<dbReference type="GO" id="GO:0006457">
    <property type="term" value="P:protein folding"/>
    <property type="evidence" value="ECO:0007669"/>
    <property type="project" value="InterPro"/>
</dbReference>